<evidence type="ECO:0000313" key="3">
    <source>
        <dbReference type="EMBL" id="SDM64647.1"/>
    </source>
</evidence>
<dbReference type="OrthoDB" id="2112988at2"/>
<dbReference type="InterPro" id="IPR021136">
    <property type="entry name" value="Flagellar_hook_control-like_C"/>
</dbReference>
<gene>
    <name evidence="3" type="ORF">SAMN04488137_1222</name>
</gene>
<evidence type="ECO:0000259" key="2">
    <source>
        <dbReference type="Pfam" id="PF02120"/>
    </source>
</evidence>
<reference evidence="4" key="1">
    <citation type="submission" date="2016-10" db="EMBL/GenBank/DDBJ databases">
        <authorList>
            <person name="Varghese N."/>
            <person name="Submissions S."/>
        </authorList>
    </citation>
    <scope>NUCLEOTIDE SEQUENCE [LARGE SCALE GENOMIC DNA]</scope>
    <source>
        <strain evidence="4">CGMCC 1.6854</strain>
    </source>
</reference>
<evidence type="ECO:0000256" key="1">
    <source>
        <dbReference type="SAM" id="MobiDB-lite"/>
    </source>
</evidence>
<dbReference type="EMBL" id="FNHW01000001">
    <property type="protein sequence ID" value="SDM64647.1"/>
    <property type="molecule type" value="Genomic_DNA"/>
</dbReference>
<protein>
    <submittedName>
        <fullName evidence="3">Hook-length control protein FliK</fullName>
    </submittedName>
</protein>
<dbReference type="InterPro" id="IPR038610">
    <property type="entry name" value="FliK-like_C_sf"/>
</dbReference>
<dbReference type="AlphaFoldDB" id="A0A1G9UXV5"/>
<accession>A0A1G9UXV5</accession>
<organism evidence="3 4">
    <name type="scientific">Fictibacillus solisalsi</name>
    <dbReference type="NCBI Taxonomy" id="459525"/>
    <lineage>
        <taxon>Bacteria</taxon>
        <taxon>Bacillati</taxon>
        <taxon>Bacillota</taxon>
        <taxon>Bacilli</taxon>
        <taxon>Bacillales</taxon>
        <taxon>Fictibacillaceae</taxon>
        <taxon>Fictibacillus</taxon>
    </lineage>
</organism>
<dbReference type="Gene3D" id="3.30.750.140">
    <property type="match status" value="1"/>
</dbReference>
<feature type="compositionally biased region" description="Polar residues" evidence="1">
    <location>
        <begin position="358"/>
        <end position="371"/>
    </location>
</feature>
<proteinExistence type="predicted"/>
<sequence>MKMAEMAGMDRLPVVVQRCALPISASPGSSLFSEELARSQKNIQSPKQAESPFGTISEELKSLIEGWVGYLKEEGQSQEDVLDNIPEVKSLLQHLPAEWVSEITNLVQNVQLPVSLKRERSSPSAQLITAFILLEVVEGKYSTSTATKATDDVISGIHKGIKQLFPFLKEQHHFSVNMLAEQLEQRLTGQEAKPGAPLNGKPFLEPFIAKNQKNIIPAMSQKISETDGQKHTNRPVSFMGQSGFVPVLKQFELHVQPEIKGESTNTFVQEIEKIILAGKFSARTNGVAKLNIRLTPEHLGTLNIELISKNGELSAKIMTSSLGAKEMMESHIHLLKSNLSSSQILLDRVVILDQSPEQGFTQQGSNSGQQQDRGRPPMQERRTEEEFDDLLQDMVREE</sequence>
<feature type="domain" description="Flagellar hook-length control protein-like C-terminal" evidence="2">
    <location>
        <begin position="283"/>
        <end position="359"/>
    </location>
</feature>
<dbReference type="Proteomes" id="UP000199544">
    <property type="component" value="Unassembled WGS sequence"/>
</dbReference>
<dbReference type="CDD" id="cd17470">
    <property type="entry name" value="T3SS_Flik_C"/>
    <property type="match status" value="1"/>
</dbReference>
<name>A0A1G9UXV5_9BACL</name>
<keyword evidence="4" id="KW-1185">Reference proteome</keyword>
<feature type="compositionally biased region" description="Basic and acidic residues" evidence="1">
    <location>
        <begin position="372"/>
        <end position="384"/>
    </location>
</feature>
<feature type="region of interest" description="Disordered" evidence="1">
    <location>
        <begin position="358"/>
        <end position="398"/>
    </location>
</feature>
<dbReference type="Pfam" id="PF02120">
    <property type="entry name" value="Flg_hook"/>
    <property type="match status" value="1"/>
</dbReference>
<dbReference type="STRING" id="459525.SAMN04488137_1222"/>
<evidence type="ECO:0000313" key="4">
    <source>
        <dbReference type="Proteomes" id="UP000199544"/>
    </source>
</evidence>